<dbReference type="PROSITE" id="PS51165">
    <property type="entry name" value="THUMP"/>
    <property type="match status" value="1"/>
</dbReference>
<keyword evidence="6" id="KW-1185">Reference proteome</keyword>
<evidence type="ECO:0000256" key="2">
    <source>
        <dbReference type="ARBA" id="ARBA00022679"/>
    </source>
</evidence>
<dbReference type="RefSeq" id="WP_105001131.1">
    <property type="nucleotide sequence ID" value="NZ_MQVX01000001.1"/>
</dbReference>
<dbReference type="Gene3D" id="3.30.2130.30">
    <property type="match status" value="1"/>
</dbReference>
<dbReference type="PANTHER" id="PTHR47313">
    <property type="entry name" value="RIBOSOMAL RNA LARGE SUBUNIT METHYLTRANSFERASE K/L"/>
    <property type="match status" value="1"/>
</dbReference>
<dbReference type="Pfam" id="PF02926">
    <property type="entry name" value="THUMP"/>
    <property type="match status" value="1"/>
</dbReference>
<dbReference type="GO" id="GO:0008990">
    <property type="term" value="F:rRNA (guanine-N2-)-methyltransferase activity"/>
    <property type="evidence" value="ECO:0007669"/>
    <property type="project" value="TreeGrafter"/>
</dbReference>
<dbReference type="Proteomes" id="UP000239366">
    <property type="component" value="Unassembled WGS sequence"/>
</dbReference>
<dbReference type="PROSITE" id="PS00092">
    <property type="entry name" value="N6_MTASE"/>
    <property type="match status" value="1"/>
</dbReference>
<evidence type="ECO:0000256" key="3">
    <source>
        <dbReference type="PROSITE-ProRule" id="PRU00529"/>
    </source>
</evidence>
<protein>
    <submittedName>
        <fullName evidence="5">RNA methyltransferase</fullName>
    </submittedName>
</protein>
<feature type="domain" description="THUMP" evidence="4">
    <location>
        <begin position="46"/>
        <end position="157"/>
    </location>
</feature>
<dbReference type="OrthoDB" id="9809404at2"/>
<dbReference type="SUPFAM" id="SSF53335">
    <property type="entry name" value="S-adenosyl-L-methionine-dependent methyltransferases"/>
    <property type="match status" value="1"/>
</dbReference>
<organism evidence="5 6">
    <name type="scientific">Aureicoccus marinus</name>
    <dbReference type="NCBI Taxonomy" id="754435"/>
    <lineage>
        <taxon>Bacteria</taxon>
        <taxon>Pseudomonadati</taxon>
        <taxon>Bacteroidota</taxon>
        <taxon>Flavobacteriia</taxon>
        <taxon>Flavobacteriales</taxon>
        <taxon>Flavobacteriaceae</taxon>
        <taxon>Aureicoccus</taxon>
    </lineage>
</organism>
<dbReference type="InterPro" id="IPR054170">
    <property type="entry name" value="RlmL_1st"/>
</dbReference>
<dbReference type="SMART" id="SM00981">
    <property type="entry name" value="THUMP"/>
    <property type="match status" value="1"/>
</dbReference>
<keyword evidence="1 5" id="KW-0489">Methyltransferase</keyword>
<gene>
    <name evidence="5" type="ORF">BST99_06780</name>
</gene>
<accession>A0A2S7T6D4</accession>
<comment type="caution">
    <text evidence="5">The sequence shown here is derived from an EMBL/GenBank/DDBJ whole genome shotgun (WGS) entry which is preliminary data.</text>
</comment>
<reference evidence="6" key="1">
    <citation type="submission" date="2016-11" db="EMBL/GenBank/DDBJ databases">
        <title>Trade-off between light-utilization and light-protection in marine flavobacteria.</title>
        <authorList>
            <person name="Kumagai Y."/>
            <person name="Yoshizawa S."/>
            <person name="Kogure K."/>
        </authorList>
    </citation>
    <scope>NUCLEOTIDE SEQUENCE [LARGE SCALE GENOMIC DNA]</scope>
    <source>
        <strain evidence="6">SG-18</strain>
    </source>
</reference>
<dbReference type="EMBL" id="MQVX01000001">
    <property type="protein sequence ID" value="PQJ15479.1"/>
    <property type="molecule type" value="Genomic_DNA"/>
</dbReference>
<evidence type="ECO:0000313" key="5">
    <source>
        <dbReference type="EMBL" id="PQJ15479.1"/>
    </source>
</evidence>
<proteinExistence type="predicted"/>
<dbReference type="CDD" id="cd11715">
    <property type="entry name" value="THUMP_AdoMetMT"/>
    <property type="match status" value="1"/>
</dbReference>
<name>A0A2S7T6D4_9FLAO</name>
<dbReference type="PROSITE" id="PS01261">
    <property type="entry name" value="UPF0020"/>
    <property type="match status" value="1"/>
</dbReference>
<dbReference type="InterPro" id="IPR000241">
    <property type="entry name" value="RlmKL-like_Mtase"/>
</dbReference>
<evidence type="ECO:0000256" key="1">
    <source>
        <dbReference type="ARBA" id="ARBA00022603"/>
    </source>
</evidence>
<dbReference type="InterPro" id="IPR029063">
    <property type="entry name" value="SAM-dependent_MTases_sf"/>
</dbReference>
<dbReference type="PANTHER" id="PTHR47313:SF1">
    <property type="entry name" value="RIBOSOMAL RNA LARGE SUBUNIT METHYLTRANSFERASE K_L"/>
    <property type="match status" value="1"/>
</dbReference>
<dbReference type="InterPro" id="IPR053943">
    <property type="entry name" value="RlmKL-like_Mtase_CS"/>
</dbReference>
<keyword evidence="3" id="KW-0694">RNA-binding</keyword>
<dbReference type="Gene3D" id="3.40.50.150">
    <property type="entry name" value="Vaccinia Virus protein VP39"/>
    <property type="match status" value="1"/>
</dbReference>
<evidence type="ECO:0000313" key="6">
    <source>
        <dbReference type="Proteomes" id="UP000239366"/>
    </source>
</evidence>
<dbReference type="InterPro" id="IPR002052">
    <property type="entry name" value="DNA_methylase_N6_adenine_CS"/>
</dbReference>
<dbReference type="GO" id="GO:0070043">
    <property type="term" value="F:rRNA (guanine-N7-)-methyltransferase activity"/>
    <property type="evidence" value="ECO:0007669"/>
    <property type="project" value="TreeGrafter"/>
</dbReference>
<dbReference type="Pfam" id="PF22020">
    <property type="entry name" value="RlmL_1st"/>
    <property type="match status" value="1"/>
</dbReference>
<sequence>MSKNFPMMAKTLFGFEPLLAKELRALGAQNISEGIRQVSFEGDTGFLYKANFCLRTALKVLKPIAKSRVRNQQDLYRAVYDIAWPSFFEVEKSFALDTTMFSDLFNNSLFVTQKAKDAIVDRFRREVGRRPDVDTRNADVRIQLHLRDDVLTVSLDSSGGSLHRRGYRQQTNLAPINEVLAAGLLKHSEYSEHFDLLDPMCGSGTFLIEAAMMACNIPPAINRNSFAFMNWRDFDAELWEVIREAALNKIRDCSASFVGYDKAPSAVAKAKENVKRANLEEYIRIEQRDFFKTQKEKSGKLQLVCNPPYGERLQIDGEEFYGKLGDTLKRSYPGTDAWVISSHFEGLKHVGLRPSRKIKVFNGSLEARWLKYEMYAGSKKAKKQNRT</sequence>
<dbReference type="GO" id="GO:0003723">
    <property type="term" value="F:RNA binding"/>
    <property type="evidence" value="ECO:0007669"/>
    <property type="project" value="UniProtKB-UniRule"/>
</dbReference>
<dbReference type="InterPro" id="IPR004114">
    <property type="entry name" value="THUMP_dom"/>
</dbReference>
<dbReference type="AlphaFoldDB" id="A0A2S7T6D4"/>
<keyword evidence="2 5" id="KW-0808">Transferase</keyword>
<evidence type="ECO:0000259" key="4">
    <source>
        <dbReference type="PROSITE" id="PS51165"/>
    </source>
</evidence>
<dbReference type="Pfam" id="PF01170">
    <property type="entry name" value="UPF0020"/>
    <property type="match status" value="1"/>
</dbReference>